<dbReference type="InterPro" id="IPR011333">
    <property type="entry name" value="SKP1/BTB/POZ_sf"/>
</dbReference>
<organism evidence="3 4">
    <name type="scientific">Papaver somniferum</name>
    <name type="common">Opium poppy</name>
    <dbReference type="NCBI Taxonomy" id="3469"/>
    <lineage>
        <taxon>Eukaryota</taxon>
        <taxon>Viridiplantae</taxon>
        <taxon>Streptophyta</taxon>
        <taxon>Embryophyta</taxon>
        <taxon>Tracheophyta</taxon>
        <taxon>Spermatophyta</taxon>
        <taxon>Magnoliopsida</taxon>
        <taxon>Ranunculales</taxon>
        <taxon>Papaveraceae</taxon>
        <taxon>Papaveroideae</taxon>
        <taxon>Papaver</taxon>
    </lineage>
</organism>
<feature type="domain" description="BTB" evidence="2">
    <location>
        <begin position="18"/>
        <end position="89"/>
    </location>
</feature>
<dbReference type="Pfam" id="PF00651">
    <property type="entry name" value="BTB"/>
    <property type="match status" value="1"/>
</dbReference>
<dbReference type="InterPro" id="IPR000210">
    <property type="entry name" value="BTB/POZ_dom"/>
</dbReference>
<evidence type="ECO:0000259" key="2">
    <source>
        <dbReference type="PROSITE" id="PS50097"/>
    </source>
</evidence>
<dbReference type="SUPFAM" id="SSF54695">
    <property type="entry name" value="POZ domain"/>
    <property type="match status" value="1"/>
</dbReference>
<accession>A0A4Y7KBB6</accession>
<dbReference type="EMBL" id="CM010721">
    <property type="protein sequence ID" value="RZC69642.1"/>
    <property type="molecule type" value="Genomic_DNA"/>
</dbReference>
<evidence type="ECO:0000313" key="4">
    <source>
        <dbReference type="Proteomes" id="UP000316621"/>
    </source>
</evidence>
<proteinExistence type="predicted"/>
<reference evidence="3 4" key="1">
    <citation type="journal article" date="2018" name="Science">
        <title>The opium poppy genome and morphinan production.</title>
        <authorList>
            <person name="Guo L."/>
            <person name="Winzer T."/>
            <person name="Yang X."/>
            <person name="Li Y."/>
            <person name="Ning Z."/>
            <person name="He Z."/>
            <person name="Teodor R."/>
            <person name="Lu Y."/>
            <person name="Bowser T.A."/>
            <person name="Graham I.A."/>
            <person name="Ye K."/>
        </authorList>
    </citation>
    <scope>NUCLEOTIDE SEQUENCE [LARGE SCALE GENOMIC DNA]</scope>
    <source>
        <strain evidence="4">cv. HN1</strain>
        <tissue evidence="3">Leaves</tissue>
    </source>
</reference>
<name>A0A4Y7KBB6_PAPSO</name>
<dbReference type="PROSITE" id="PS50097">
    <property type="entry name" value="BTB"/>
    <property type="match status" value="1"/>
</dbReference>
<dbReference type="InterPro" id="IPR038920">
    <property type="entry name" value="At3g05675-like"/>
</dbReference>
<comment type="pathway">
    <text evidence="1">Protein modification; protein ubiquitination.</text>
</comment>
<protein>
    <recommendedName>
        <fullName evidence="2">BTB domain-containing protein</fullName>
    </recommendedName>
</protein>
<dbReference type="PANTHER" id="PTHR31060">
    <property type="entry name" value="OSJNBA0011J08.25 PROTEIN-RELATED"/>
    <property type="match status" value="1"/>
</dbReference>
<dbReference type="Proteomes" id="UP000316621">
    <property type="component" value="Chromosome 7"/>
</dbReference>
<evidence type="ECO:0000256" key="1">
    <source>
        <dbReference type="ARBA" id="ARBA00004906"/>
    </source>
</evidence>
<dbReference type="STRING" id="3469.A0A4Y7KBB6"/>
<sequence>MDKAGVSKTYKLGDPITSDIIVQLRNKEGRYEQFYCHSSILTKKSKFFVDQLCRPNSTNCIELSASVFDYEYLNKLLGMLYLSGESLPDSFDFVRIALGVLQTATPLRCEEISKICIQYLEAVPWEDKEEEEILNAVSGLGPLATPLLARIQPVDISDTKDVFLSAISFLMCTSRTSPQLDDLKTSMREQVDYMLVEDEDAPLVIVDDEVRAEMKIGISTIFSLFEKEMSSFPHEVAFRSEKAESKVLRILLDIEWMSSIVPKMDLMMEFISTWIDVSDNILRIIQDEKLDMIMWGLKRKLLEVVGKVLEAVSCGTLILPVPARVQLFTTWLPYIRKMKPLLESKGSEELGFPYKMADDLCHSTQSSIISMVLALPVQEQTDILADWIQADQVKFPDLSEALEYLSKALHFPGKATWLFFVDASMIYVTVISCPTLDAYVPMQVKADVKATTKEETLLLILARRQLILRRRCDAKWSVMDHDVSHLAN</sequence>
<dbReference type="GO" id="GO:0016567">
    <property type="term" value="P:protein ubiquitination"/>
    <property type="evidence" value="ECO:0007669"/>
    <property type="project" value="UniProtKB-UniPathway"/>
</dbReference>
<dbReference type="Gene3D" id="3.30.710.10">
    <property type="entry name" value="Potassium Channel Kv1.1, Chain A"/>
    <property type="match status" value="1"/>
</dbReference>
<keyword evidence="4" id="KW-1185">Reference proteome</keyword>
<dbReference type="PANTHER" id="PTHR31060:SF7">
    <property type="entry name" value="OS06G0129200 PROTEIN"/>
    <property type="match status" value="1"/>
</dbReference>
<dbReference type="UniPathway" id="UPA00143"/>
<dbReference type="Gramene" id="RZC69642">
    <property type="protein sequence ID" value="RZC69642"/>
    <property type="gene ID" value="C5167_032764"/>
</dbReference>
<dbReference type="AlphaFoldDB" id="A0A4Y7KBB6"/>
<gene>
    <name evidence="3" type="ORF">C5167_032764</name>
</gene>
<evidence type="ECO:0000313" key="3">
    <source>
        <dbReference type="EMBL" id="RZC69642.1"/>
    </source>
</evidence>